<evidence type="ECO:0000256" key="2">
    <source>
        <dbReference type="SAM" id="Phobius"/>
    </source>
</evidence>
<organism evidence="5 6">
    <name type="scientific">Sporothrix epigloea</name>
    <dbReference type="NCBI Taxonomy" id="1892477"/>
    <lineage>
        <taxon>Eukaryota</taxon>
        <taxon>Fungi</taxon>
        <taxon>Dikarya</taxon>
        <taxon>Ascomycota</taxon>
        <taxon>Pezizomycotina</taxon>
        <taxon>Sordariomycetes</taxon>
        <taxon>Sordariomycetidae</taxon>
        <taxon>Ophiostomatales</taxon>
        <taxon>Ophiostomataceae</taxon>
        <taxon>Sporothrix</taxon>
    </lineage>
</organism>
<keyword evidence="2" id="KW-1133">Transmembrane helix</keyword>
<feature type="compositionally biased region" description="Low complexity" evidence="1">
    <location>
        <begin position="633"/>
        <end position="648"/>
    </location>
</feature>
<dbReference type="InterPro" id="IPR006644">
    <property type="entry name" value="Cadg"/>
</dbReference>
<keyword evidence="2" id="KW-0472">Membrane</keyword>
<dbReference type="SUPFAM" id="SSF49313">
    <property type="entry name" value="Cadherin-like"/>
    <property type="match status" value="3"/>
</dbReference>
<evidence type="ECO:0000313" key="6">
    <source>
        <dbReference type="Proteomes" id="UP001642501"/>
    </source>
</evidence>
<feature type="domain" description="Dystroglycan-type cadherin-like" evidence="4">
    <location>
        <begin position="139"/>
        <end position="242"/>
    </location>
</feature>
<dbReference type="Gene3D" id="2.60.40.10">
    <property type="entry name" value="Immunoglobulins"/>
    <property type="match status" value="4"/>
</dbReference>
<feature type="chain" id="PRO_5045789233" evidence="3">
    <location>
        <begin position="19"/>
        <end position="1261"/>
    </location>
</feature>
<keyword evidence="3" id="KW-0732">Signal</keyword>
<evidence type="ECO:0000256" key="1">
    <source>
        <dbReference type="SAM" id="MobiDB-lite"/>
    </source>
</evidence>
<feature type="transmembrane region" description="Helical" evidence="2">
    <location>
        <begin position="468"/>
        <end position="491"/>
    </location>
</feature>
<dbReference type="SMART" id="SM00736">
    <property type="entry name" value="CADG"/>
    <property type="match status" value="2"/>
</dbReference>
<feature type="region of interest" description="Disordered" evidence="1">
    <location>
        <begin position="429"/>
        <end position="458"/>
    </location>
</feature>
<feature type="region of interest" description="Disordered" evidence="1">
    <location>
        <begin position="1054"/>
        <end position="1075"/>
    </location>
</feature>
<evidence type="ECO:0000256" key="3">
    <source>
        <dbReference type="SAM" id="SignalP"/>
    </source>
</evidence>
<feature type="region of interest" description="Disordered" evidence="1">
    <location>
        <begin position="912"/>
        <end position="934"/>
    </location>
</feature>
<dbReference type="Proteomes" id="UP001642501">
    <property type="component" value="Unassembled WGS sequence"/>
</dbReference>
<dbReference type="InterPro" id="IPR015919">
    <property type="entry name" value="Cadherin-like_sf"/>
</dbReference>
<feature type="region of interest" description="Disordered" evidence="1">
    <location>
        <begin position="1004"/>
        <end position="1033"/>
    </location>
</feature>
<keyword evidence="2" id="KW-0812">Transmembrane</keyword>
<evidence type="ECO:0000259" key="4">
    <source>
        <dbReference type="SMART" id="SM00736"/>
    </source>
</evidence>
<feature type="compositionally biased region" description="Low complexity" evidence="1">
    <location>
        <begin position="970"/>
        <end position="988"/>
    </location>
</feature>
<sequence>MLTVQAASWACFFKLVSSSPTVSFPINAQVPPVARIASSFSFVFAENTFTSVETASSATAMTYSLVDPPSWLSINSSERWLHGSPQDSDVPAGTVVGINFGLMATDDTGSTTSNVTLVVSRNSAPTVEIPIAQQLANSGLSYSEPSSILSYPNTYFNISFSPSSFSQPGLNYYAVSGDNSPLPSWISFDPSTLRFSGTSPPSDSLIEPPQTFDFQLIASDVTGFSAAFIGFSIVVGSREITADNPTVVLKATVGKELVYNGLQNGMKIDGQVAGPSNLTAKVSPGSSPPDWLTFDTTTWELHGTPPSSAQNSAFSIFFFDALADSFNVTFQVDIDENGTIFRNTLPDMQAQRGSEFRLYLAPYLVQTDGVMVDVQTKPQTDWFHFNTSTFVVSCNVPISETASSVSVSVRATLDSSKATESETFMLQIMPGTSSNNATTSTSATTSQTSATSVTAATTEPSSTRRNTILLAVLIPVLLLFLVLAVLVSCYCQRRRQKRRELQQSLTNKDISDPVPFSFAYNGQEDIVSSMRALDKEYKVSNLNSAKKQIDQEKAQLQSQADGMPVGIALALSSDDSNWSEHDDKSAAGGAMTAGVALTPTAMIDCPINGNRTVDRSGVPNFPAPPSVIIGDTSSASPSSSAVGSSRSGHGMAAAAGDGQWPFEESTVISSIHSRHSSESHPIDDAMHRDALGILGCAASPSLSKKASGSLLTRQTVRTSTPMQLDIAVAAAEASASKATGNGVSEHVFASQEAIVHGSRSSMATVVVNGSRSSVMVNENTLEAGGVKSEDMRRKGFLSVFASRIANRFKKGFPLPTKTQPGRTYFSTAAGGRNYSSPDQASFDTDLGSVTFGNITTAQPYKPRPVFIGSIHRINEESPQPNSTRWNREYAGSRASGAIVAERGTPTHNLVKQQQALDSEDENDNDSSDGESLMVGSDAVGDEAIRLDPPRPVFLGLSNAGRESSDLSQDIARSLSSGRPSSGSSAMSGISAAMEEVRSLLLLPTDSPASRHGRQSRSSNDLYSPLSNSWETLPSSEPNWTSIYDFVLPGQESTAAAPATAIDGGSDEPPTPATGVGLTYGVFDRPQQPQMALTGSPGSAAQHQAVARAHGVALTQGQAQQMLAKAATAAPGSHLHEATSPRSYGIMTFPETDLYGIGNGGDHSEKDDDNDLATGHGYRHTSSYYGEPYAMINNDYEYPPPFVAGDGAFHHYDAGKDDIGKDGSRSTGSRGSIGLAMSKYSQPKMTHASLVSNASSGIRAFI</sequence>
<comment type="caution">
    <text evidence="5">The sequence shown here is derived from an EMBL/GenBank/DDBJ whole genome shotgun (WGS) entry which is preliminary data.</text>
</comment>
<feature type="signal peptide" evidence="3">
    <location>
        <begin position="1"/>
        <end position="18"/>
    </location>
</feature>
<dbReference type="InterPro" id="IPR013783">
    <property type="entry name" value="Ig-like_fold"/>
</dbReference>
<feature type="compositionally biased region" description="Acidic residues" evidence="1">
    <location>
        <begin position="917"/>
        <end position="928"/>
    </location>
</feature>
<feature type="compositionally biased region" description="Polar residues" evidence="1">
    <location>
        <begin position="1015"/>
        <end position="1033"/>
    </location>
</feature>
<protein>
    <submittedName>
        <fullName evidence="5">Polarity establishment/cellular polarization</fullName>
    </submittedName>
</protein>
<feature type="domain" description="Dystroglycan-type cadherin-like" evidence="4">
    <location>
        <begin position="21"/>
        <end position="125"/>
    </location>
</feature>
<keyword evidence="6" id="KW-1185">Reference proteome</keyword>
<evidence type="ECO:0000313" key="5">
    <source>
        <dbReference type="EMBL" id="CAK7273239.1"/>
    </source>
</evidence>
<proteinExistence type="predicted"/>
<dbReference type="Pfam" id="PF05345">
    <property type="entry name" value="He_PIG"/>
    <property type="match status" value="2"/>
</dbReference>
<dbReference type="EMBL" id="CAWUOM010000127">
    <property type="protein sequence ID" value="CAK7273239.1"/>
    <property type="molecule type" value="Genomic_DNA"/>
</dbReference>
<accession>A0ABP0DZE0</accession>
<reference evidence="5 6" key="1">
    <citation type="submission" date="2024-01" db="EMBL/GenBank/DDBJ databases">
        <authorList>
            <person name="Allen C."/>
            <person name="Tagirdzhanova G."/>
        </authorList>
    </citation>
    <scope>NUCLEOTIDE SEQUENCE [LARGE SCALE GENOMIC DNA]</scope>
    <source>
        <strain evidence="5 6">CBS 573.63</strain>
    </source>
</reference>
<feature type="region of interest" description="Disordered" evidence="1">
    <location>
        <begin position="629"/>
        <end position="659"/>
    </location>
</feature>
<name>A0ABP0DZE0_9PEZI</name>
<feature type="compositionally biased region" description="Low complexity" evidence="1">
    <location>
        <begin position="432"/>
        <end position="458"/>
    </location>
</feature>
<feature type="region of interest" description="Disordered" evidence="1">
    <location>
        <begin position="955"/>
        <end position="988"/>
    </location>
</feature>
<gene>
    <name evidence="5" type="primary">AXL2</name>
    <name evidence="5" type="ORF">SEPCBS57363_005555</name>
</gene>